<proteinExistence type="predicted"/>
<sequence>MSSSGGWSRNPEGVPCMETIKLVYKMWRRGGKKDAILLVMMKQMELLTNYMKGFYARCNQANHDYDYVYYGNQGWNNAWSVDTSSQGSNESIPPHMESTLEVVLQNVLATKEGVQDLRSKLLDLTTTIKSHDVIIQQLEERMNELASQMVVQTIENNPAPMQDIVENDIFEWQIEEEVIGALIADVFLKGEELEEVHHV</sequence>
<gene>
    <name evidence="2" type="ORF">HAX54_017975</name>
</gene>
<dbReference type="Proteomes" id="UP000823775">
    <property type="component" value="Unassembled WGS sequence"/>
</dbReference>
<feature type="non-terminal residue" evidence="2">
    <location>
        <position position="199"/>
    </location>
</feature>
<keyword evidence="3" id="KW-1185">Reference proteome</keyword>
<evidence type="ECO:0000313" key="2">
    <source>
        <dbReference type="EMBL" id="MCD9559742.1"/>
    </source>
</evidence>
<name>A0ABS8UNL9_DATST</name>
<feature type="coiled-coil region" evidence="1">
    <location>
        <begin position="128"/>
        <end position="155"/>
    </location>
</feature>
<accession>A0ABS8UNL9</accession>
<protein>
    <submittedName>
        <fullName evidence="2">Uncharacterized protein</fullName>
    </submittedName>
</protein>
<reference evidence="2 3" key="1">
    <citation type="journal article" date="2021" name="BMC Genomics">
        <title>Datura genome reveals duplications of psychoactive alkaloid biosynthetic genes and high mutation rate following tissue culture.</title>
        <authorList>
            <person name="Rajewski A."/>
            <person name="Carter-House D."/>
            <person name="Stajich J."/>
            <person name="Litt A."/>
        </authorList>
    </citation>
    <scope>NUCLEOTIDE SEQUENCE [LARGE SCALE GENOMIC DNA]</scope>
    <source>
        <strain evidence="2">AR-01</strain>
    </source>
</reference>
<dbReference type="EMBL" id="JACEIK010002206">
    <property type="protein sequence ID" value="MCD9559742.1"/>
    <property type="molecule type" value="Genomic_DNA"/>
</dbReference>
<evidence type="ECO:0000256" key="1">
    <source>
        <dbReference type="SAM" id="Coils"/>
    </source>
</evidence>
<evidence type="ECO:0000313" key="3">
    <source>
        <dbReference type="Proteomes" id="UP000823775"/>
    </source>
</evidence>
<keyword evidence="1" id="KW-0175">Coiled coil</keyword>
<organism evidence="2 3">
    <name type="scientific">Datura stramonium</name>
    <name type="common">Jimsonweed</name>
    <name type="synonym">Common thornapple</name>
    <dbReference type="NCBI Taxonomy" id="4076"/>
    <lineage>
        <taxon>Eukaryota</taxon>
        <taxon>Viridiplantae</taxon>
        <taxon>Streptophyta</taxon>
        <taxon>Embryophyta</taxon>
        <taxon>Tracheophyta</taxon>
        <taxon>Spermatophyta</taxon>
        <taxon>Magnoliopsida</taxon>
        <taxon>eudicotyledons</taxon>
        <taxon>Gunneridae</taxon>
        <taxon>Pentapetalae</taxon>
        <taxon>asterids</taxon>
        <taxon>lamiids</taxon>
        <taxon>Solanales</taxon>
        <taxon>Solanaceae</taxon>
        <taxon>Solanoideae</taxon>
        <taxon>Datureae</taxon>
        <taxon>Datura</taxon>
    </lineage>
</organism>
<comment type="caution">
    <text evidence="2">The sequence shown here is derived from an EMBL/GenBank/DDBJ whole genome shotgun (WGS) entry which is preliminary data.</text>
</comment>